<protein>
    <recommendedName>
        <fullName evidence="4">Outer membrane protein beta-barrel domain-containing protein</fullName>
    </recommendedName>
</protein>
<dbReference type="AlphaFoldDB" id="A0A494VRN0"/>
<evidence type="ECO:0000313" key="3">
    <source>
        <dbReference type="Proteomes" id="UP000270046"/>
    </source>
</evidence>
<proteinExistence type="predicted"/>
<reference evidence="2 3" key="1">
    <citation type="submission" date="2018-10" db="EMBL/GenBank/DDBJ databases">
        <title>Genome sequencing of Mucilaginibacter sp. HYN0043.</title>
        <authorList>
            <person name="Kim M."/>
            <person name="Yi H."/>
        </authorList>
    </citation>
    <scope>NUCLEOTIDE SEQUENCE [LARGE SCALE GENOMIC DNA]</scope>
    <source>
        <strain evidence="2 3">HYN0043</strain>
    </source>
</reference>
<accession>A0A494VRN0</accession>
<organism evidence="2 3">
    <name type="scientific">Mucilaginibacter celer</name>
    <dbReference type="NCBI Taxonomy" id="2305508"/>
    <lineage>
        <taxon>Bacteria</taxon>
        <taxon>Pseudomonadati</taxon>
        <taxon>Bacteroidota</taxon>
        <taxon>Sphingobacteriia</taxon>
        <taxon>Sphingobacteriales</taxon>
        <taxon>Sphingobacteriaceae</taxon>
        <taxon>Mucilaginibacter</taxon>
    </lineage>
</organism>
<name>A0A494VRN0_9SPHI</name>
<sequence length="236" mass="26493">MIKYILKTSIIILFCSVSFFAKAQVGFDYAQYDVGFAAGINQGSSTDVQTIKSTPSISLNFNYNQTPFVNYIFEAQIGRLKGGGPNTSTERQFENHFSAYSFRIQLQAGEIIDYSQSAFANGLKNFYVSSGLGYINNNVVVRTDDKPMSDVGLYLPGEKKNEEIFIPLRIGYEFKLFNSYSQPGVKIDIGYQYNFIMGDQLDAYIAGTHNDAYSMFTVGFKFAIGGVTSYRKQIHY</sequence>
<dbReference type="Proteomes" id="UP000270046">
    <property type="component" value="Chromosome"/>
</dbReference>
<keyword evidence="3" id="KW-1185">Reference proteome</keyword>
<dbReference type="RefSeq" id="WP_119407727.1">
    <property type="nucleotide sequence ID" value="NZ_CP032869.1"/>
</dbReference>
<gene>
    <name evidence="2" type="ORF">HYN43_001285</name>
</gene>
<dbReference type="KEGG" id="muh:HYN43_001285"/>
<keyword evidence="1" id="KW-0732">Signal</keyword>
<feature type="signal peptide" evidence="1">
    <location>
        <begin position="1"/>
        <end position="23"/>
    </location>
</feature>
<evidence type="ECO:0000313" key="2">
    <source>
        <dbReference type="EMBL" id="AYL94008.1"/>
    </source>
</evidence>
<dbReference type="OrthoDB" id="648040at2"/>
<evidence type="ECO:0008006" key="4">
    <source>
        <dbReference type="Google" id="ProtNLM"/>
    </source>
</evidence>
<dbReference type="EMBL" id="CP032869">
    <property type="protein sequence ID" value="AYL94008.1"/>
    <property type="molecule type" value="Genomic_DNA"/>
</dbReference>
<feature type="chain" id="PRO_5019819202" description="Outer membrane protein beta-barrel domain-containing protein" evidence="1">
    <location>
        <begin position="24"/>
        <end position="236"/>
    </location>
</feature>
<evidence type="ECO:0000256" key="1">
    <source>
        <dbReference type="SAM" id="SignalP"/>
    </source>
</evidence>